<dbReference type="EMBL" id="OBMI01000002">
    <property type="protein sequence ID" value="SOB86747.1"/>
    <property type="molecule type" value="Genomic_DNA"/>
</dbReference>
<evidence type="ECO:0000313" key="4">
    <source>
        <dbReference type="EMBL" id="SOB86747.1"/>
    </source>
</evidence>
<keyword evidence="2" id="KW-0732">Signal</keyword>
<reference evidence="4 5" key="1">
    <citation type="submission" date="2017-07" db="EMBL/GenBank/DDBJ databases">
        <authorList>
            <person name="Sun Z.S."/>
            <person name="Albrecht U."/>
            <person name="Echele G."/>
            <person name="Lee C.C."/>
        </authorList>
    </citation>
    <scope>NUCLEOTIDE SEQUENCE [LARGE SCALE GENOMIC DNA]</scope>
    <source>
        <strain evidence="4 5">CGMCC 1.12672</strain>
    </source>
</reference>
<dbReference type="PROSITE" id="PS51257">
    <property type="entry name" value="PROKAR_LIPOPROTEIN"/>
    <property type="match status" value="1"/>
</dbReference>
<dbReference type="Pfam" id="PF16747">
    <property type="entry name" value="Adhesin_E"/>
    <property type="match status" value="1"/>
</dbReference>
<evidence type="ECO:0000259" key="3">
    <source>
        <dbReference type="Pfam" id="PF16747"/>
    </source>
</evidence>
<protein>
    <recommendedName>
        <fullName evidence="3">Surface-adhesin protein E-like domain-containing protein</fullName>
    </recommendedName>
</protein>
<sequence>MTRRFKFMTALAGLALAGCSAAAQDDVGDNVTYDLNVEDAEADELEAQADALEAMADAAETNPDPNAWVFVTISNDNSVYKIRERDRQRITGVGSFWTEANHLLNKTVQYRKTKTLNRIDCPNETITLVSFTNYKADGGVLDTDNIPTYQQSTAPIVPDSIADHFMQFVCKP</sequence>
<evidence type="ECO:0000256" key="1">
    <source>
        <dbReference type="SAM" id="Coils"/>
    </source>
</evidence>
<gene>
    <name evidence="4" type="ORF">SAMN06297144_1856</name>
</gene>
<evidence type="ECO:0000256" key="2">
    <source>
        <dbReference type="SAM" id="SignalP"/>
    </source>
</evidence>
<feature type="signal peptide" evidence="2">
    <location>
        <begin position="1"/>
        <end position="23"/>
    </location>
</feature>
<dbReference type="InterPro" id="IPR031939">
    <property type="entry name" value="Adhesin_E-like"/>
</dbReference>
<keyword evidence="1" id="KW-0175">Coiled coil</keyword>
<feature type="coiled-coil region" evidence="1">
    <location>
        <begin position="35"/>
        <end position="62"/>
    </location>
</feature>
<dbReference type="AlphaFoldDB" id="A0A285R317"/>
<accession>A0A285R317</accession>
<organism evidence="4 5">
    <name type="scientific">Sphingomonas guangdongensis</name>
    <dbReference type="NCBI Taxonomy" id="1141890"/>
    <lineage>
        <taxon>Bacteria</taxon>
        <taxon>Pseudomonadati</taxon>
        <taxon>Pseudomonadota</taxon>
        <taxon>Alphaproteobacteria</taxon>
        <taxon>Sphingomonadales</taxon>
        <taxon>Sphingomonadaceae</taxon>
        <taxon>Sphingomonas</taxon>
    </lineage>
</organism>
<feature type="domain" description="Surface-adhesin protein E-like" evidence="3">
    <location>
        <begin position="68"/>
        <end position="171"/>
    </location>
</feature>
<evidence type="ECO:0000313" key="5">
    <source>
        <dbReference type="Proteomes" id="UP000219494"/>
    </source>
</evidence>
<proteinExistence type="predicted"/>
<name>A0A285R317_9SPHN</name>
<keyword evidence="5" id="KW-1185">Reference proteome</keyword>
<dbReference type="Proteomes" id="UP000219494">
    <property type="component" value="Unassembled WGS sequence"/>
</dbReference>
<feature type="chain" id="PRO_5012470718" description="Surface-adhesin protein E-like domain-containing protein" evidence="2">
    <location>
        <begin position="24"/>
        <end position="172"/>
    </location>
</feature>